<evidence type="ECO:0000256" key="6">
    <source>
        <dbReference type="ARBA" id="ARBA00022617"/>
    </source>
</evidence>
<evidence type="ECO:0000256" key="8">
    <source>
        <dbReference type="ARBA" id="ARBA00023002"/>
    </source>
</evidence>
<keyword evidence="5" id="KW-0575">Peroxidase</keyword>
<organism evidence="15">
    <name type="scientific">Xenopus tropicalis</name>
    <name type="common">Western clawed frog</name>
    <name type="synonym">Silurana tropicalis</name>
    <dbReference type="NCBI Taxonomy" id="8364"/>
    <lineage>
        <taxon>Eukaryota</taxon>
        <taxon>Metazoa</taxon>
        <taxon>Chordata</taxon>
        <taxon>Craniata</taxon>
        <taxon>Vertebrata</taxon>
        <taxon>Euteleostomi</taxon>
        <taxon>Amphibia</taxon>
        <taxon>Batrachia</taxon>
        <taxon>Anura</taxon>
        <taxon>Pipoidea</taxon>
        <taxon>Pipidae</taxon>
        <taxon>Xenopodinae</taxon>
        <taxon>Xenopus</taxon>
        <taxon>Silurana</taxon>
    </lineage>
</organism>
<dbReference type="Bgee" id="ENSXETG00000038751">
    <property type="expression patterns" value="Expressed in liver and 3 other cell types or tissues"/>
</dbReference>
<evidence type="ECO:0000256" key="5">
    <source>
        <dbReference type="ARBA" id="ARBA00022559"/>
    </source>
</evidence>
<dbReference type="CDD" id="cd08156">
    <property type="entry name" value="catalase_clade_3"/>
    <property type="match status" value="1"/>
</dbReference>
<feature type="active site" evidence="12">
    <location>
        <position position="82"/>
    </location>
</feature>
<evidence type="ECO:0000256" key="1">
    <source>
        <dbReference type="ARBA" id="ARBA00001937"/>
    </source>
</evidence>
<dbReference type="InterPro" id="IPR018028">
    <property type="entry name" value="Catalase"/>
</dbReference>
<reference evidence="15" key="2">
    <citation type="submission" date="2020-05" db="UniProtKB">
        <authorList>
            <consortium name="Ensembl"/>
        </authorList>
    </citation>
    <scope>IDENTIFICATION</scope>
</reference>
<evidence type="ECO:0000256" key="4">
    <source>
        <dbReference type="ARBA" id="ARBA00014132"/>
    </source>
</evidence>
<dbReference type="PRINTS" id="PR00067">
    <property type="entry name" value="CATALASE"/>
</dbReference>
<dbReference type="FunFam" id="2.40.180.10:FF:000001">
    <property type="entry name" value="Catalase"/>
    <property type="match status" value="1"/>
</dbReference>
<gene>
    <name evidence="15" type="primary">LOC100494804</name>
</gene>
<evidence type="ECO:0000256" key="10">
    <source>
        <dbReference type="ARBA" id="ARBA00023140"/>
    </source>
</evidence>
<evidence type="ECO:0000313" key="15">
    <source>
        <dbReference type="Ensembl" id="ENSXETP00000070453"/>
    </source>
</evidence>
<dbReference type="GO" id="GO:0020037">
    <property type="term" value="F:heme binding"/>
    <property type="evidence" value="ECO:0007669"/>
    <property type="project" value="InterPro"/>
</dbReference>
<dbReference type="GO" id="GO:0046872">
    <property type="term" value="F:metal ion binding"/>
    <property type="evidence" value="ECO:0007669"/>
    <property type="project" value="UniProtKB-KW"/>
</dbReference>
<accession>A0A6I8QLG9</accession>
<dbReference type="PANTHER" id="PTHR11465:SF68">
    <property type="entry name" value="CATALASE"/>
    <property type="match status" value="1"/>
</dbReference>
<dbReference type="SMART" id="SM01060">
    <property type="entry name" value="Catalase"/>
    <property type="match status" value="1"/>
</dbReference>
<protein>
    <recommendedName>
        <fullName evidence="4">Catalase</fullName>
    </recommendedName>
</protein>
<evidence type="ECO:0000256" key="12">
    <source>
        <dbReference type="PIRSR" id="PIRSR038928-1"/>
    </source>
</evidence>
<dbReference type="GO" id="GO:0004096">
    <property type="term" value="F:catalase activity"/>
    <property type="evidence" value="ECO:0007669"/>
    <property type="project" value="UniProtKB-EC"/>
</dbReference>
<dbReference type="InterPro" id="IPR020835">
    <property type="entry name" value="Catalase_sf"/>
</dbReference>
<keyword evidence="8" id="KW-0560">Oxidoreductase</keyword>
<reference evidence="15" key="1">
    <citation type="journal article" date="2010" name="Science">
        <title>The genome of the Western clawed frog Xenopus tropicalis.</title>
        <authorList>
            <person name="Hellsten U."/>
            <person name="Harland R.M."/>
            <person name="Gilchrist M.J."/>
            <person name="Hendrix D."/>
            <person name="Jurka J."/>
            <person name="Kapitonov V."/>
            <person name="Ovcharenko I."/>
            <person name="Putnam N.H."/>
            <person name="Shu S."/>
            <person name="Taher L."/>
            <person name="Blitz I.L."/>
            <person name="Blumberg B."/>
            <person name="Dichmann D.S."/>
            <person name="Dubchak I."/>
            <person name="Amaya E."/>
            <person name="Detter J.C."/>
            <person name="Fletcher R."/>
            <person name="Gerhard D.S."/>
            <person name="Goodstein D."/>
            <person name="Graves T."/>
            <person name="Grigoriev I.V."/>
            <person name="Grimwood J."/>
            <person name="Kawashima T."/>
            <person name="Lindquist E."/>
            <person name="Lucas S.M."/>
            <person name="Mead P.E."/>
            <person name="Mitros T."/>
            <person name="Ogino H."/>
            <person name="Ohta Y."/>
            <person name="Poliakov A.V."/>
            <person name="Pollet N."/>
            <person name="Robert J."/>
            <person name="Salamov A."/>
            <person name="Sater A.K."/>
            <person name="Schmutz J."/>
            <person name="Terry A."/>
            <person name="Vize P.D."/>
            <person name="Warren W.C."/>
            <person name="Wells D."/>
            <person name="Wills A."/>
            <person name="Wilson R.K."/>
            <person name="Zimmerman L.B."/>
            <person name="Zorn A.M."/>
            <person name="Grainger R."/>
            <person name="Grammer T."/>
            <person name="Khokha M.K."/>
            <person name="Richardson P.M."/>
            <person name="Rokhsar D.S."/>
        </authorList>
    </citation>
    <scope>NUCLEOTIDE SEQUENCE [LARGE SCALE GENOMIC DNA]</scope>
    <source>
        <strain evidence="15">Nigerian</strain>
    </source>
</reference>
<dbReference type="PIRSF" id="PIRSF038928">
    <property type="entry name" value="Catalase_clade1-3"/>
    <property type="match status" value="1"/>
</dbReference>
<comment type="subcellular location">
    <subcellularLocation>
        <location evidence="2">Peroxisome matrix</location>
    </subcellularLocation>
</comment>
<dbReference type="PROSITE" id="PS51402">
    <property type="entry name" value="CATALASE_3"/>
    <property type="match status" value="1"/>
</dbReference>
<feature type="active site" evidence="12">
    <location>
        <position position="155"/>
    </location>
</feature>
<dbReference type="GO" id="GO:0006979">
    <property type="term" value="P:response to oxidative stress"/>
    <property type="evidence" value="ECO:0007669"/>
    <property type="project" value="InterPro"/>
</dbReference>
<dbReference type="InterPro" id="IPR010582">
    <property type="entry name" value="Catalase_immune_responsive"/>
</dbReference>
<dbReference type="PROSITE" id="PS00438">
    <property type="entry name" value="CATALASE_2"/>
    <property type="match status" value="1"/>
</dbReference>
<dbReference type="InterPro" id="IPR040333">
    <property type="entry name" value="Catalase_3"/>
</dbReference>
<comment type="similarity">
    <text evidence="3">Belongs to the catalase family.</text>
</comment>
<evidence type="ECO:0000256" key="11">
    <source>
        <dbReference type="ARBA" id="ARBA00023324"/>
    </source>
</evidence>
<dbReference type="InParanoid" id="A0A6I8QLG9"/>
<name>A0A6I8QLG9_XENTR</name>
<evidence type="ECO:0000259" key="14">
    <source>
        <dbReference type="SMART" id="SM01060"/>
    </source>
</evidence>
<dbReference type="AlphaFoldDB" id="A0A6I8QLG9"/>
<dbReference type="Ensembl" id="ENSXETT00000066544">
    <property type="protein sequence ID" value="ENSXETP00000070453"/>
    <property type="gene ID" value="ENSXETG00000038751"/>
</dbReference>
<keyword evidence="6 13" id="KW-0349">Heme</keyword>
<comment type="cofactor">
    <cofactor evidence="1">
        <name>NADP(+)</name>
        <dbReference type="ChEBI" id="CHEBI:58349"/>
    </cofactor>
</comment>
<evidence type="ECO:0000256" key="3">
    <source>
        <dbReference type="ARBA" id="ARBA00005329"/>
    </source>
</evidence>
<dbReference type="InterPro" id="IPR024708">
    <property type="entry name" value="Catalase_AS"/>
</dbReference>
<dbReference type="GeneTree" id="ENSGT00390000018100"/>
<sequence>MTYTAFKLNCSRGTMAGRYGHQQTKIHEPELSLLTTASGVPIGDKRNSLTVGPRGPLLIQDAAFMEEMAHFNRERIPERVVHARGAGAFGYFEVTNDITQYCKAKVFSHVGKKTPIAVRFSTTTGELGSNDTVREPHGFAIKFYTEEGNWDLVGNHTPAFFIKDPILFPSLAHAQKKNPQTHLKDPNMFWDFVSLCPETLHEITHLFTDRGLPDGYRHMHGFGNHAFKLVNADGKPVYCKFHYKTNQGIKNLSSEQAKVIAGSDPDHALRDLLEAIAKGDYPSWTFSIQIMTFEQAEKMPFNPFDVTKVWYQKEFPLIPVGKLVLNRNPTNYFADVEQIALEPKNLVPGIEPSPDRVLQGRLFAYSDALRYRLGVNYTQIPVNRPQGVKVANYERDGHMVIDNQGNAPSYYPNSFGGPKDKAEYKEMVFHVSGDVDRYHNAETDDNFQVRKFYQKVLNDKQKQELCQNIASSLTGALQFIQDKSVKNFAAIDPDYGARVQKELDKLRAASQKKEESKPIFYQQKHY</sequence>
<keyword evidence="11" id="KW-0376">Hydrogen peroxide</keyword>
<dbReference type="InterPro" id="IPR024711">
    <property type="entry name" value="Catalase_clade1/3"/>
</dbReference>
<dbReference type="Pfam" id="PF06628">
    <property type="entry name" value="Catalase-rel"/>
    <property type="match status" value="1"/>
</dbReference>
<dbReference type="InterPro" id="IPR011614">
    <property type="entry name" value="Catalase_core"/>
</dbReference>
<evidence type="ECO:0000256" key="9">
    <source>
        <dbReference type="ARBA" id="ARBA00023004"/>
    </source>
</evidence>
<dbReference type="Gene3D" id="2.40.180.10">
    <property type="entry name" value="Catalase core domain"/>
    <property type="match status" value="1"/>
</dbReference>
<dbReference type="SUPFAM" id="SSF56634">
    <property type="entry name" value="Heme-dependent catalase-like"/>
    <property type="match status" value="1"/>
</dbReference>
<dbReference type="GO" id="GO:0042744">
    <property type="term" value="P:hydrogen peroxide catabolic process"/>
    <property type="evidence" value="ECO:0007669"/>
    <property type="project" value="UniProtKB-KW"/>
</dbReference>
<feature type="binding site" description="axial binding residue" evidence="13">
    <location>
        <position position="365"/>
    </location>
    <ligand>
        <name>heme</name>
        <dbReference type="ChEBI" id="CHEBI:30413"/>
    </ligand>
    <ligandPart>
        <name>Fe</name>
        <dbReference type="ChEBI" id="CHEBI:18248"/>
    </ligandPart>
</feature>
<evidence type="ECO:0000256" key="7">
    <source>
        <dbReference type="ARBA" id="ARBA00022723"/>
    </source>
</evidence>
<keyword evidence="7 13" id="KW-0479">Metal-binding</keyword>
<dbReference type="PANTHER" id="PTHR11465">
    <property type="entry name" value="CATALASE"/>
    <property type="match status" value="1"/>
</dbReference>
<dbReference type="Pfam" id="PF00199">
    <property type="entry name" value="Catalase"/>
    <property type="match status" value="1"/>
</dbReference>
<feature type="domain" description="Catalase core" evidence="14">
    <location>
        <begin position="35"/>
        <end position="419"/>
    </location>
</feature>
<keyword evidence="10" id="KW-0576">Peroxisome</keyword>
<proteinExistence type="inferred from homology"/>
<evidence type="ECO:0000256" key="13">
    <source>
        <dbReference type="PIRSR" id="PIRSR038928-2"/>
    </source>
</evidence>
<keyword evidence="9 13" id="KW-0408">Iron</keyword>
<evidence type="ECO:0000256" key="2">
    <source>
        <dbReference type="ARBA" id="ARBA00004253"/>
    </source>
</evidence>
<dbReference type="GO" id="GO:0005782">
    <property type="term" value="C:peroxisomal matrix"/>
    <property type="evidence" value="ECO:0007669"/>
    <property type="project" value="UniProtKB-SubCell"/>
</dbReference>
<comment type="cofactor">
    <cofactor evidence="13">
        <name>heme</name>
        <dbReference type="ChEBI" id="CHEBI:30413"/>
    </cofactor>
</comment>